<gene>
    <name evidence="1" type="ORF">OCBIM_22026115mg</name>
</gene>
<name>A0A0L8GXX6_OCTBM</name>
<dbReference type="STRING" id="37653.A0A0L8GXX6"/>
<dbReference type="AlphaFoldDB" id="A0A0L8GXX6"/>
<sequence length="116" mass="13262">MIKSIKKQQEVYTYYKKVSELVTKLSFKICESIAEKGKSFSDGEFLKKTLKERKNRCAAYSLTLDESTDVKDTAQLVVFVRGVTNNFEMTEEFWDMTSMSSTTTGQGVSDQILKLM</sequence>
<protein>
    <recommendedName>
        <fullName evidence="2">DUF4371 domain-containing protein</fullName>
    </recommendedName>
</protein>
<evidence type="ECO:0008006" key="2">
    <source>
        <dbReference type="Google" id="ProtNLM"/>
    </source>
</evidence>
<reference evidence="1" key="1">
    <citation type="submission" date="2015-07" db="EMBL/GenBank/DDBJ databases">
        <title>MeaNS - Measles Nucleotide Surveillance Program.</title>
        <authorList>
            <person name="Tran T."/>
            <person name="Druce J."/>
        </authorList>
    </citation>
    <scope>NUCLEOTIDE SEQUENCE</scope>
    <source>
        <strain evidence="1">UCB-OBI-ISO-001</strain>
        <tissue evidence="1">Gonad</tissue>
    </source>
</reference>
<dbReference type="PANTHER" id="PTHR45913">
    <property type="entry name" value="EPM2A-INTERACTING PROTEIN 1"/>
    <property type="match status" value="1"/>
</dbReference>
<accession>A0A0L8GXX6</accession>
<organism evidence="1">
    <name type="scientific">Octopus bimaculoides</name>
    <name type="common">California two-spotted octopus</name>
    <dbReference type="NCBI Taxonomy" id="37653"/>
    <lineage>
        <taxon>Eukaryota</taxon>
        <taxon>Metazoa</taxon>
        <taxon>Spiralia</taxon>
        <taxon>Lophotrochozoa</taxon>
        <taxon>Mollusca</taxon>
        <taxon>Cephalopoda</taxon>
        <taxon>Coleoidea</taxon>
        <taxon>Octopodiformes</taxon>
        <taxon>Octopoda</taxon>
        <taxon>Incirrata</taxon>
        <taxon>Octopodidae</taxon>
        <taxon>Octopus</taxon>
    </lineage>
</organism>
<dbReference type="PANTHER" id="PTHR45913:SF5">
    <property type="entry name" value="GENERAL TRANSCRIPTION FACTOR II-I REPEAT DOMAIN-CONTAINING PROTEIN 2A-LIKE PROTEIN"/>
    <property type="match status" value="1"/>
</dbReference>
<evidence type="ECO:0000313" key="1">
    <source>
        <dbReference type="EMBL" id="KOF81823.1"/>
    </source>
</evidence>
<dbReference type="EMBL" id="KQ419989">
    <property type="protein sequence ID" value="KOF81823.1"/>
    <property type="molecule type" value="Genomic_DNA"/>
</dbReference>
<proteinExistence type="predicted"/>